<sequence>MNPSQVERMETVLEQSFIRDYMEDEGITDITWNGTVLYLQHNKKGRYAAPNQPTIQEVKDLARHIAYVTGKGFNEKTPIMNTEIGHFRVNVMHEEISPSGITFALRVSRPRLAVSTLTDLVPEQVAVLLQLLVQAKTNILISGACGSGKTELQKLLVGFIPDDQKITLIEDTMDSHIKALYPQKDINSWRSLTSERREKKVTMQTLIQEALRNNPDWVIISETRGVEAADMLDSAKTGHAVITTLHAEGATSIPTRLRSMVRQSSAYAQEDNILLGKDIVDLLPIGVYMKQKYLNGEIVRRIVEVVEFTGFSQEGLQVRKLYRKWKVWREEGYQEQDKYESLSDKMKNRLKNAELYHLLPKEFK</sequence>
<feature type="domain" description="Bacterial type II secretion system protein E" evidence="2">
    <location>
        <begin position="86"/>
        <end position="270"/>
    </location>
</feature>
<dbReference type="PANTHER" id="PTHR30486">
    <property type="entry name" value="TWITCHING MOTILITY PROTEIN PILT"/>
    <property type="match status" value="1"/>
</dbReference>
<evidence type="ECO:0000256" key="1">
    <source>
        <dbReference type="ARBA" id="ARBA00006611"/>
    </source>
</evidence>
<comment type="similarity">
    <text evidence="1">Belongs to the GSP E family.</text>
</comment>
<dbReference type="GO" id="GO:0016887">
    <property type="term" value="F:ATP hydrolysis activity"/>
    <property type="evidence" value="ECO:0007669"/>
    <property type="project" value="InterPro"/>
</dbReference>
<dbReference type="EMBL" id="CP020557">
    <property type="protein sequence ID" value="ARF67300.1"/>
    <property type="molecule type" value="Genomic_DNA"/>
</dbReference>
<dbReference type="Proteomes" id="UP000192727">
    <property type="component" value="Chromosome"/>
</dbReference>
<dbReference type="CDD" id="cd01130">
    <property type="entry name" value="VirB11-like_ATPase"/>
    <property type="match status" value="1"/>
</dbReference>
<dbReference type="AlphaFoldDB" id="A0A1V0UQK5"/>
<dbReference type="SUPFAM" id="SSF52540">
    <property type="entry name" value="P-loop containing nucleoside triphosphate hydrolases"/>
    <property type="match status" value="1"/>
</dbReference>
<organism evidence="3 4">
    <name type="scientific">Paenibacillus larvae subsp. pulvifaciens</name>
    <dbReference type="NCBI Taxonomy" id="1477"/>
    <lineage>
        <taxon>Bacteria</taxon>
        <taxon>Bacillati</taxon>
        <taxon>Bacillota</taxon>
        <taxon>Bacilli</taxon>
        <taxon>Bacillales</taxon>
        <taxon>Paenibacillaceae</taxon>
        <taxon>Paenibacillus</taxon>
    </lineage>
</organism>
<dbReference type="RefSeq" id="WP_083038950.1">
    <property type="nucleotide sequence ID" value="NZ_CP020557.1"/>
</dbReference>
<proteinExistence type="inferred from homology"/>
<gene>
    <name evidence="3" type="ORF">B7C51_04855</name>
</gene>
<dbReference type="InterPro" id="IPR027417">
    <property type="entry name" value="P-loop_NTPase"/>
</dbReference>
<dbReference type="Gene3D" id="3.30.450.370">
    <property type="match status" value="1"/>
</dbReference>
<dbReference type="InterPro" id="IPR001482">
    <property type="entry name" value="T2SS/T4SS_dom"/>
</dbReference>
<dbReference type="Pfam" id="PF00437">
    <property type="entry name" value="T2SSE"/>
    <property type="match status" value="1"/>
</dbReference>
<name>A0A1V0UQK5_9BACL</name>
<reference evidence="3 4" key="1">
    <citation type="submission" date="2017-03" db="EMBL/GenBank/DDBJ databases">
        <title>Paenibacillus larvae genome sequencing.</title>
        <authorList>
            <person name="Dingman D.W."/>
        </authorList>
    </citation>
    <scope>NUCLEOTIDE SEQUENCE [LARGE SCALE GENOMIC DNA]</scope>
    <source>
        <strain evidence="3 4">SAG 10367</strain>
    </source>
</reference>
<accession>A0A1V0UQK5</accession>
<dbReference type="InterPro" id="IPR050921">
    <property type="entry name" value="T4SS_GSP_E_ATPase"/>
</dbReference>
<evidence type="ECO:0000259" key="2">
    <source>
        <dbReference type="Pfam" id="PF00437"/>
    </source>
</evidence>
<dbReference type="Gene3D" id="3.40.50.300">
    <property type="entry name" value="P-loop containing nucleotide triphosphate hydrolases"/>
    <property type="match status" value="1"/>
</dbReference>
<evidence type="ECO:0000313" key="3">
    <source>
        <dbReference type="EMBL" id="ARF67300.1"/>
    </source>
</evidence>
<protein>
    <recommendedName>
        <fullName evidence="2">Bacterial type II secretion system protein E domain-containing protein</fullName>
    </recommendedName>
</protein>
<dbReference type="PANTHER" id="PTHR30486:SF6">
    <property type="entry name" value="TYPE IV PILUS RETRACTATION ATPASE PILT"/>
    <property type="match status" value="1"/>
</dbReference>
<evidence type="ECO:0000313" key="4">
    <source>
        <dbReference type="Proteomes" id="UP000192727"/>
    </source>
</evidence>